<evidence type="ECO:0000256" key="1">
    <source>
        <dbReference type="ARBA" id="ARBA00001947"/>
    </source>
</evidence>
<dbReference type="Gene3D" id="3.90.180.10">
    <property type="entry name" value="Medium-chain alcohol dehydrogenases, catalytic domain"/>
    <property type="match status" value="2"/>
</dbReference>
<dbReference type="Gene3D" id="3.40.50.720">
    <property type="entry name" value="NAD(P)-binding Rossmann-like Domain"/>
    <property type="match status" value="1"/>
</dbReference>
<evidence type="ECO:0000256" key="3">
    <source>
        <dbReference type="ARBA" id="ARBA00022723"/>
    </source>
</evidence>
<dbReference type="Pfam" id="PF00107">
    <property type="entry name" value="ADH_zinc_N"/>
    <property type="match status" value="1"/>
</dbReference>
<comment type="cofactor">
    <cofactor evidence="1">
        <name>Zn(2+)</name>
        <dbReference type="ChEBI" id="CHEBI:29105"/>
    </cofactor>
</comment>
<feature type="domain" description="Enoyl reductase (ER)" evidence="6">
    <location>
        <begin position="13"/>
        <end position="340"/>
    </location>
</feature>
<dbReference type="PROSITE" id="PS00059">
    <property type="entry name" value="ADH_ZINC"/>
    <property type="match status" value="1"/>
</dbReference>
<dbReference type="GO" id="GO:0016491">
    <property type="term" value="F:oxidoreductase activity"/>
    <property type="evidence" value="ECO:0007669"/>
    <property type="project" value="UniProtKB-KW"/>
</dbReference>
<dbReference type="GO" id="GO:0008270">
    <property type="term" value="F:zinc ion binding"/>
    <property type="evidence" value="ECO:0007669"/>
    <property type="project" value="InterPro"/>
</dbReference>
<evidence type="ECO:0000313" key="7">
    <source>
        <dbReference type="EMBL" id="SVB24227.1"/>
    </source>
</evidence>
<dbReference type="SMART" id="SM00829">
    <property type="entry name" value="PKS_ER"/>
    <property type="match status" value="1"/>
</dbReference>
<dbReference type="FunFam" id="3.40.50.720:FF:000003">
    <property type="entry name" value="S-(hydroxymethyl)glutathione dehydrogenase"/>
    <property type="match status" value="1"/>
</dbReference>
<evidence type="ECO:0000256" key="4">
    <source>
        <dbReference type="ARBA" id="ARBA00022833"/>
    </source>
</evidence>
<dbReference type="InterPro" id="IPR020843">
    <property type="entry name" value="ER"/>
</dbReference>
<dbReference type="InterPro" id="IPR036291">
    <property type="entry name" value="NAD(P)-bd_dom_sf"/>
</dbReference>
<dbReference type="SUPFAM" id="SSF51735">
    <property type="entry name" value="NAD(P)-binding Rossmann-fold domains"/>
    <property type="match status" value="1"/>
</dbReference>
<keyword evidence="4" id="KW-0862">Zinc</keyword>
<dbReference type="PANTHER" id="PTHR43350">
    <property type="entry name" value="NAD-DEPENDENT ALCOHOL DEHYDROGENASE"/>
    <property type="match status" value="1"/>
</dbReference>
<evidence type="ECO:0000259" key="6">
    <source>
        <dbReference type="SMART" id="SM00829"/>
    </source>
</evidence>
<sequence>MKAAILVASEQPLVIDDIALSDHLEFGQVLVDVHYSGICGAQINEIDAVKGLDKFLPHLLGHEGSGIVKEVGLGVSTVKEGDHVVLHWRPSAGIQSPTPKYNWDGKPINAGWVTTFNEQAIVSENRLTVIPDDLDMKIAPLFGCAVTTAFGVVNNDAQIKLGQSVVVFGIGGVGLNIVQAASLVSATPIVGVDLIEHKLEMGKKFGLSHGFIGGGDELKNKICNVVGSQGADVVIETTGESRVIEQAYNMTHPEGKTILVGVPKKGDNISIPSLPLHFDKVLTGSHGGDAEPDKDIPRIIRLMNAGRLNFDGLITHEFSLDNINEAIRIFRSGEAGRIVLNMA</sequence>
<gene>
    <name evidence="7" type="ORF">METZ01_LOCUS177081</name>
</gene>
<dbReference type="EMBL" id="UINC01034029">
    <property type="protein sequence ID" value="SVB24227.1"/>
    <property type="molecule type" value="Genomic_DNA"/>
</dbReference>
<accession>A0A382CFZ9</accession>
<organism evidence="7">
    <name type="scientific">marine metagenome</name>
    <dbReference type="NCBI Taxonomy" id="408172"/>
    <lineage>
        <taxon>unclassified sequences</taxon>
        <taxon>metagenomes</taxon>
        <taxon>ecological metagenomes</taxon>
    </lineage>
</organism>
<reference evidence="7" key="1">
    <citation type="submission" date="2018-05" db="EMBL/GenBank/DDBJ databases">
        <authorList>
            <person name="Lanie J.A."/>
            <person name="Ng W.-L."/>
            <person name="Kazmierczak K.M."/>
            <person name="Andrzejewski T.M."/>
            <person name="Davidsen T.M."/>
            <person name="Wayne K.J."/>
            <person name="Tettelin H."/>
            <person name="Glass J.I."/>
            <person name="Rusch D."/>
            <person name="Podicherti R."/>
            <person name="Tsui H.-C.T."/>
            <person name="Winkler M.E."/>
        </authorList>
    </citation>
    <scope>NUCLEOTIDE SEQUENCE</scope>
</reference>
<dbReference type="Pfam" id="PF08240">
    <property type="entry name" value="ADH_N"/>
    <property type="match status" value="1"/>
</dbReference>
<dbReference type="InterPro" id="IPR011032">
    <property type="entry name" value="GroES-like_sf"/>
</dbReference>
<protein>
    <recommendedName>
        <fullName evidence="6">Enoyl reductase (ER) domain-containing protein</fullName>
    </recommendedName>
</protein>
<keyword evidence="3" id="KW-0479">Metal-binding</keyword>
<dbReference type="SUPFAM" id="SSF50129">
    <property type="entry name" value="GroES-like"/>
    <property type="match status" value="1"/>
</dbReference>
<evidence type="ECO:0000256" key="5">
    <source>
        <dbReference type="ARBA" id="ARBA00023002"/>
    </source>
</evidence>
<dbReference type="AlphaFoldDB" id="A0A382CFZ9"/>
<dbReference type="PANTHER" id="PTHR43350:SF19">
    <property type="entry name" value="D-GULOSIDE 3-DEHYDROGENASE"/>
    <property type="match status" value="1"/>
</dbReference>
<evidence type="ECO:0000256" key="2">
    <source>
        <dbReference type="ARBA" id="ARBA00008072"/>
    </source>
</evidence>
<proteinExistence type="inferred from homology"/>
<dbReference type="InterPro" id="IPR013154">
    <property type="entry name" value="ADH-like_N"/>
</dbReference>
<dbReference type="InterPro" id="IPR013149">
    <property type="entry name" value="ADH-like_C"/>
</dbReference>
<keyword evidence="5" id="KW-0560">Oxidoreductase</keyword>
<name>A0A382CFZ9_9ZZZZ</name>
<comment type="similarity">
    <text evidence="2">Belongs to the zinc-containing alcohol dehydrogenase family.</text>
</comment>
<dbReference type="InterPro" id="IPR002328">
    <property type="entry name" value="ADH_Zn_CS"/>
</dbReference>